<dbReference type="Proteomes" id="UP000177698">
    <property type="component" value="Unassembled WGS sequence"/>
</dbReference>
<sequence>MDFYIVTDLSETYHNTPRETLYNDFVKIHNTGQSVCGANISVVIDNPNSSIGCASLGSAIKGLGGYSCGVYNLVVPHELAHAAALLDDEYIVDGADPNMNDNINCSKKYSGSPSQPCAKWSGMSGVGCIAGCYHSSWYRSTETSIMKDDGIKFFNPPSLKGWQEVLKDYQ</sequence>
<organism evidence="1 2">
    <name type="scientific">Candidatus Roizmanbacteria bacterium RIFCSPLOWO2_01_FULL_37_12</name>
    <dbReference type="NCBI Taxonomy" id="1802056"/>
    <lineage>
        <taxon>Bacteria</taxon>
        <taxon>Candidatus Roizmaniibacteriota</taxon>
    </lineage>
</organism>
<dbReference type="STRING" id="1802056.A2954_01125"/>
<reference evidence="1 2" key="1">
    <citation type="journal article" date="2016" name="Nat. Commun.">
        <title>Thousands of microbial genomes shed light on interconnected biogeochemical processes in an aquifer system.</title>
        <authorList>
            <person name="Anantharaman K."/>
            <person name="Brown C.T."/>
            <person name="Hug L.A."/>
            <person name="Sharon I."/>
            <person name="Castelle C.J."/>
            <person name="Probst A.J."/>
            <person name="Thomas B.C."/>
            <person name="Singh A."/>
            <person name="Wilkins M.J."/>
            <person name="Karaoz U."/>
            <person name="Brodie E.L."/>
            <person name="Williams K.H."/>
            <person name="Hubbard S.S."/>
            <person name="Banfield J.F."/>
        </authorList>
    </citation>
    <scope>NUCLEOTIDE SEQUENCE [LARGE SCALE GENOMIC DNA]</scope>
</reference>
<dbReference type="AlphaFoldDB" id="A0A1F7IGF2"/>
<dbReference type="EMBL" id="MGAG01000002">
    <property type="protein sequence ID" value="OGK42428.1"/>
    <property type="molecule type" value="Genomic_DNA"/>
</dbReference>
<evidence type="ECO:0000313" key="2">
    <source>
        <dbReference type="Proteomes" id="UP000177698"/>
    </source>
</evidence>
<accession>A0A1F7IGF2</accession>
<protein>
    <submittedName>
        <fullName evidence="1">Uncharacterized protein</fullName>
    </submittedName>
</protein>
<dbReference type="InterPro" id="IPR024079">
    <property type="entry name" value="MetalloPept_cat_dom_sf"/>
</dbReference>
<gene>
    <name evidence="1" type="ORF">A2954_01125</name>
</gene>
<dbReference type="GO" id="GO:0008237">
    <property type="term" value="F:metallopeptidase activity"/>
    <property type="evidence" value="ECO:0007669"/>
    <property type="project" value="InterPro"/>
</dbReference>
<proteinExistence type="predicted"/>
<name>A0A1F7IGF2_9BACT</name>
<comment type="caution">
    <text evidence="1">The sequence shown here is derived from an EMBL/GenBank/DDBJ whole genome shotgun (WGS) entry which is preliminary data.</text>
</comment>
<dbReference type="Gene3D" id="3.40.390.10">
    <property type="entry name" value="Collagenase (Catalytic Domain)"/>
    <property type="match status" value="1"/>
</dbReference>
<evidence type="ECO:0000313" key="1">
    <source>
        <dbReference type="EMBL" id="OGK42428.1"/>
    </source>
</evidence>